<accession>A0A9X0CHV3</accession>
<dbReference type="InterPro" id="IPR039181">
    <property type="entry name" value="Elapor1/2"/>
</dbReference>
<feature type="region of interest" description="Disordered" evidence="1">
    <location>
        <begin position="189"/>
        <end position="215"/>
    </location>
</feature>
<dbReference type="AlphaFoldDB" id="A0A9X0CHV3"/>
<organism evidence="3 4">
    <name type="scientific">Desmophyllum pertusum</name>
    <dbReference type="NCBI Taxonomy" id="174260"/>
    <lineage>
        <taxon>Eukaryota</taxon>
        <taxon>Metazoa</taxon>
        <taxon>Cnidaria</taxon>
        <taxon>Anthozoa</taxon>
        <taxon>Hexacorallia</taxon>
        <taxon>Scleractinia</taxon>
        <taxon>Caryophylliina</taxon>
        <taxon>Caryophylliidae</taxon>
        <taxon>Desmophyllum</taxon>
    </lineage>
</organism>
<name>A0A9X0CHV3_9CNID</name>
<sequence length="215" mass="24340">MTSDLVCLWNYFTGTNVIAVENTCDTTCSSISGVTSKRELGNPGPENNYTNILRANCQYHFVWRSLYACPKCRKNDVTKIYGECINGTRNITYLRSVKCWGTGEETAIPTTPEPQSCVTPTVTVLVNETVPVAYKVKEKNKVNMALIGVGVVIILALLAVAGYFVYKHRVMKYRYYTLMARNKPMSRLEQEDEDNNFIAEDELDEQYDDEPSVRT</sequence>
<keyword evidence="2" id="KW-0472">Membrane</keyword>
<feature type="transmembrane region" description="Helical" evidence="2">
    <location>
        <begin position="144"/>
        <end position="166"/>
    </location>
</feature>
<dbReference type="GO" id="GO:0016020">
    <property type="term" value="C:membrane"/>
    <property type="evidence" value="ECO:0007669"/>
    <property type="project" value="TreeGrafter"/>
</dbReference>
<comment type="caution">
    <text evidence="3">The sequence shown here is derived from an EMBL/GenBank/DDBJ whole genome shotgun (WGS) entry which is preliminary data.</text>
</comment>
<evidence type="ECO:0000256" key="1">
    <source>
        <dbReference type="SAM" id="MobiDB-lite"/>
    </source>
</evidence>
<proteinExistence type="predicted"/>
<keyword evidence="4" id="KW-1185">Reference proteome</keyword>
<dbReference type="OrthoDB" id="439917at2759"/>
<evidence type="ECO:0000256" key="2">
    <source>
        <dbReference type="SAM" id="Phobius"/>
    </source>
</evidence>
<dbReference type="PANTHER" id="PTHR22727">
    <property type="entry name" value="PROTEIN CBG13728"/>
    <property type="match status" value="1"/>
</dbReference>
<gene>
    <name evidence="3" type="ORF">OS493_010079</name>
</gene>
<protein>
    <submittedName>
        <fullName evidence="3">Uncharacterized protein</fullName>
    </submittedName>
</protein>
<evidence type="ECO:0000313" key="4">
    <source>
        <dbReference type="Proteomes" id="UP001163046"/>
    </source>
</evidence>
<evidence type="ECO:0000313" key="3">
    <source>
        <dbReference type="EMBL" id="KAJ7337222.1"/>
    </source>
</evidence>
<feature type="compositionally biased region" description="Acidic residues" evidence="1">
    <location>
        <begin position="190"/>
        <end position="215"/>
    </location>
</feature>
<dbReference type="PANTHER" id="PTHR22727:SF15">
    <property type="entry name" value="MRH DOMAIN-CONTAINING PROTEIN"/>
    <property type="match status" value="1"/>
</dbReference>
<keyword evidence="2" id="KW-0812">Transmembrane</keyword>
<keyword evidence="2" id="KW-1133">Transmembrane helix</keyword>
<dbReference type="Proteomes" id="UP001163046">
    <property type="component" value="Unassembled WGS sequence"/>
</dbReference>
<reference evidence="3" key="1">
    <citation type="submission" date="2023-01" db="EMBL/GenBank/DDBJ databases">
        <title>Genome assembly of the deep-sea coral Lophelia pertusa.</title>
        <authorList>
            <person name="Herrera S."/>
            <person name="Cordes E."/>
        </authorList>
    </citation>
    <scope>NUCLEOTIDE SEQUENCE</scope>
    <source>
        <strain evidence="3">USNM1676648</strain>
        <tissue evidence="3">Polyp</tissue>
    </source>
</reference>
<dbReference type="EMBL" id="MU827781">
    <property type="protein sequence ID" value="KAJ7337222.1"/>
    <property type="molecule type" value="Genomic_DNA"/>
</dbReference>